<evidence type="ECO:0000313" key="4">
    <source>
        <dbReference type="Proteomes" id="UP000626109"/>
    </source>
</evidence>
<dbReference type="EMBL" id="CAJNNW010033354">
    <property type="protein sequence ID" value="CAE8718296.1"/>
    <property type="molecule type" value="Genomic_DNA"/>
</dbReference>
<feature type="signal peptide" evidence="2">
    <location>
        <begin position="1"/>
        <end position="25"/>
    </location>
</feature>
<reference evidence="3" key="1">
    <citation type="submission" date="2021-02" db="EMBL/GenBank/DDBJ databases">
        <authorList>
            <person name="Dougan E. K."/>
            <person name="Rhodes N."/>
            <person name="Thang M."/>
            <person name="Chan C."/>
        </authorList>
    </citation>
    <scope>NUCLEOTIDE SEQUENCE</scope>
</reference>
<feature type="compositionally biased region" description="Polar residues" evidence="1">
    <location>
        <begin position="101"/>
        <end position="114"/>
    </location>
</feature>
<dbReference type="Proteomes" id="UP000626109">
    <property type="component" value="Unassembled WGS sequence"/>
</dbReference>
<evidence type="ECO:0000313" key="3">
    <source>
        <dbReference type="EMBL" id="CAE8718296.1"/>
    </source>
</evidence>
<protein>
    <submittedName>
        <fullName evidence="3">Uncharacterized protein</fullName>
    </submittedName>
</protein>
<organism evidence="3 4">
    <name type="scientific">Polarella glacialis</name>
    <name type="common">Dinoflagellate</name>
    <dbReference type="NCBI Taxonomy" id="89957"/>
    <lineage>
        <taxon>Eukaryota</taxon>
        <taxon>Sar</taxon>
        <taxon>Alveolata</taxon>
        <taxon>Dinophyceae</taxon>
        <taxon>Suessiales</taxon>
        <taxon>Suessiaceae</taxon>
        <taxon>Polarella</taxon>
    </lineage>
</organism>
<sequence>MADAWRPRRHTGRCRGLLLAGVCAAAVCIHGSGRCHQLKLVPPVTSAAQLVGWCSLAGVALPAHQAHMSSWPRHQWRKAALALPETHEVLSPTLEALQDDFYNNNNNMQGSDSSPCRRSESNHQWNEQPRVQPVSSKGTLIPAAEQVAAETAARLKALDALAAGGLRPGQELELVSALDLGTVPWSEVPVSLKKVLQLLAADKGIDSLALNLSVAVQAKDYADGRTVPLSRLTNFYFMATAGLLGQRGPRLVVDTSSDVFSSMMRY</sequence>
<feature type="chain" id="PRO_5032969250" evidence="2">
    <location>
        <begin position="26"/>
        <end position="266"/>
    </location>
</feature>
<keyword evidence="2" id="KW-0732">Signal</keyword>
<comment type="caution">
    <text evidence="3">The sequence shown here is derived from an EMBL/GenBank/DDBJ whole genome shotgun (WGS) entry which is preliminary data.</text>
</comment>
<dbReference type="AlphaFoldDB" id="A0A813L305"/>
<proteinExistence type="predicted"/>
<feature type="compositionally biased region" description="Polar residues" evidence="1">
    <location>
        <begin position="122"/>
        <end position="137"/>
    </location>
</feature>
<name>A0A813L305_POLGL</name>
<evidence type="ECO:0000256" key="1">
    <source>
        <dbReference type="SAM" id="MobiDB-lite"/>
    </source>
</evidence>
<feature type="region of interest" description="Disordered" evidence="1">
    <location>
        <begin position="101"/>
        <end position="137"/>
    </location>
</feature>
<evidence type="ECO:0000256" key="2">
    <source>
        <dbReference type="SAM" id="SignalP"/>
    </source>
</evidence>
<accession>A0A813L305</accession>
<gene>
    <name evidence="3" type="ORF">PGLA2088_LOCUS40002</name>
</gene>